<keyword evidence="1" id="KW-1185">Reference proteome</keyword>
<evidence type="ECO:0000313" key="2">
    <source>
        <dbReference type="WBParaSite" id="SVE_1983300.1"/>
    </source>
</evidence>
<sequence>MLMEKNSSKRNSSFRSWTNSLVRSGIYQVDLARAKQYARYKEVYDPHDTSYNEDGNVVQFYEIDARIVTMINSFHGDTNKHIRTSNEDELLNLIDGTEKVKITNWHN</sequence>
<dbReference type="WBParaSite" id="SVE_1983300.1">
    <property type="protein sequence ID" value="SVE_1983300.1"/>
    <property type="gene ID" value="SVE_1983300"/>
</dbReference>
<proteinExistence type="predicted"/>
<reference evidence="1" key="1">
    <citation type="submission" date="2014-07" db="EMBL/GenBank/DDBJ databases">
        <authorList>
            <person name="Martin A.A"/>
            <person name="De Silva N."/>
        </authorList>
    </citation>
    <scope>NUCLEOTIDE SEQUENCE</scope>
</reference>
<accession>A0A0K0G520</accession>
<reference evidence="2" key="2">
    <citation type="submission" date="2015-08" db="UniProtKB">
        <authorList>
            <consortium name="WormBaseParasite"/>
        </authorList>
    </citation>
    <scope>IDENTIFICATION</scope>
</reference>
<organism evidence="1 2">
    <name type="scientific">Strongyloides venezuelensis</name>
    <name type="common">Threadworm</name>
    <dbReference type="NCBI Taxonomy" id="75913"/>
    <lineage>
        <taxon>Eukaryota</taxon>
        <taxon>Metazoa</taxon>
        <taxon>Ecdysozoa</taxon>
        <taxon>Nematoda</taxon>
        <taxon>Chromadorea</taxon>
        <taxon>Rhabditida</taxon>
        <taxon>Tylenchina</taxon>
        <taxon>Panagrolaimomorpha</taxon>
        <taxon>Strongyloidoidea</taxon>
        <taxon>Strongyloididae</taxon>
        <taxon>Strongyloides</taxon>
    </lineage>
</organism>
<evidence type="ECO:0000313" key="1">
    <source>
        <dbReference type="Proteomes" id="UP000035680"/>
    </source>
</evidence>
<protein>
    <submittedName>
        <fullName evidence="2">Phage protein</fullName>
    </submittedName>
</protein>
<name>A0A0K0G520_STRVS</name>
<dbReference type="AlphaFoldDB" id="A0A0K0G520"/>
<dbReference type="Proteomes" id="UP000035680">
    <property type="component" value="Unassembled WGS sequence"/>
</dbReference>